<dbReference type="AlphaFoldDB" id="A0A835W6Q1"/>
<feature type="region of interest" description="Disordered" evidence="1">
    <location>
        <begin position="222"/>
        <end position="320"/>
    </location>
</feature>
<organism evidence="2 3">
    <name type="scientific">Chlamydomonas incerta</name>
    <dbReference type="NCBI Taxonomy" id="51695"/>
    <lineage>
        <taxon>Eukaryota</taxon>
        <taxon>Viridiplantae</taxon>
        <taxon>Chlorophyta</taxon>
        <taxon>core chlorophytes</taxon>
        <taxon>Chlorophyceae</taxon>
        <taxon>CS clade</taxon>
        <taxon>Chlamydomonadales</taxon>
        <taxon>Chlamydomonadaceae</taxon>
        <taxon>Chlamydomonas</taxon>
    </lineage>
</organism>
<name>A0A835W6Q1_CHLIN</name>
<evidence type="ECO:0000256" key="1">
    <source>
        <dbReference type="SAM" id="MobiDB-lite"/>
    </source>
</evidence>
<protein>
    <submittedName>
        <fullName evidence="2">Uncharacterized protein</fullName>
    </submittedName>
</protein>
<gene>
    <name evidence="2" type="ORF">HXX76_003082</name>
</gene>
<reference evidence="2" key="1">
    <citation type="journal article" date="2020" name="bioRxiv">
        <title>Comparative genomics of Chlamydomonas.</title>
        <authorList>
            <person name="Craig R.J."/>
            <person name="Hasan A.R."/>
            <person name="Ness R.W."/>
            <person name="Keightley P.D."/>
        </authorList>
    </citation>
    <scope>NUCLEOTIDE SEQUENCE</scope>
    <source>
        <strain evidence="2">SAG 7.73</strain>
    </source>
</reference>
<evidence type="ECO:0000313" key="3">
    <source>
        <dbReference type="Proteomes" id="UP000650467"/>
    </source>
</evidence>
<dbReference type="Proteomes" id="UP000650467">
    <property type="component" value="Unassembled WGS sequence"/>
</dbReference>
<sequence length="590" mass="62811">MGHVGHWEIISAAYLAFQDEPDVPLIPLPFGELPAPLTAESLGLQAPQGPKYKLDAAAVREVGLLLLRHWRPALLGQPAAGGAPLQPQPLPAGQDALVQEFPADLLPDRQLMFVAVAGLKPKWDPTDGVRQPVPLVLPDAADPLHPLGLHVRSKCGDRCAPCNKAYSKACRASKHVLHKITRYSLAFAAPPAGVLCKPKEFTVKKRRQTLWVPTAPVAELWHVQPARPPLPRRGGRPPKQGGGAEGPQAAQQGAAGTDGVAADPGADPGADPAADPGADPGADRGDEAAGLGGGGRRIVQRPVEVGEGEQQDEGAARERQDAQWAMRMVAGAVSAPTREAAVAAFNVLLQGLRAPDGRPGRHLARVINLKNGDGSRQLGLMLLVVHAALEAEGLTEQQQQMAPPPPPPRILSDAAQGVVVALFERLLDEFGAAGFKRLCLQADFARMDTVLHTCCRYTLLRVLDWLLPRLDAAALTAKTQAHWCPLHTAARAPHRRLAVDAAEKLLRRGEALGLFTQEAMAERGTSALLSDLSAFNRFYRTVGGRDALDEALLRVWPSQAGRPEVREDISDEDQLAAAMGRLALIGGAEA</sequence>
<dbReference type="OrthoDB" id="10660449at2759"/>
<evidence type="ECO:0000313" key="2">
    <source>
        <dbReference type="EMBL" id="KAG2441460.1"/>
    </source>
</evidence>
<dbReference type="EMBL" id="JAEHOC010000005">
    <property type="protein sequence ID" value="KAG2441460.1"/>
    <property type="molecule type" value="Genomic_DNA"/>
</dbReference>
<accession>A0A835W6Q1</accession>
<comment type="caution">
    <text evidence="2">The sequence shown here is derived from an EMBL/GenBank/DDBJ whole genome shotgun (WGS) entry which is preliminary data.</text>
</comment>
<keyword evidence="3" id="KW-1185">Reference proteome</keyword>
<feature type="compositionally biased region" description="Low complexity" evidence="1">
    <location>
        <begin position="246"/>
        <end position="280"/>
    </location>
</feature>
<proteinExistence type="predicted"/>